<reference evidence="15 16" key="1">
    <citation type="journal article" date="2021" name="Microb. Ecol.">
        <title>Candidatus Mesenet longicola: Novel Endosymbionts of Brontispa longissima that Induce Cytoplasmic Incompatibility.</title>
        <authorList>
            <person name="Takano S."/>
            <person name="Gotoh Y."/>
            <person name="Hayashi T."/>
        </authorList>
    </citation>
    <scope>NUCLEOTIDE SEQUENCE [LARGE SCALE GENOMIC DNA]</scope>
    <source>
        <strain evidence="15">L5</strain>
    </source>
</reference>
<evidence type="ECO:0000256" key="9">
    <source>
        <dbReference type="ARBA" id="ARBA00023102"/>
    </source>
</evidence>
<name>A0A8J3HVI8_9RICK</name>
<evidence type="ECO:0000256" key="11">
    <source>
        <dbReference type="ARBA" id="ARBA00023268"/>
    </source>
</evidence>
<dbReference type="PANTHER" id="PTHR48099">
    <property type="entry name" value="C-1-TETRAHYDROFOLATE SYNTHASE, CYTOPLASMIC-RELATED"/>
    <property type="match status" value="1"/>
</dbReference>
<dbReference type="GO" id="GO:0006164">
    <property type="term" value="P:purine nucleotide biosynthetic process"/>
    <property type="evidence" value="ECO:0007669"/>
    <property type="project" value="UniProtKB-KW"/>
</dbReference>
<comment type="catalytic activity">
    <reaction evidence="12">
        <text>(6R)-5,10-methylene-5,6,7,8-tetrahydrofolate + NADP(+) = (6R)-5,10-methenyltetrahydrofolate + NADPH</text>
        <dbReference type="Rhea" id="RHEA:22812"/>
        <dbReference type="ChEBI" id="CHEBI:15636"/>
        <dbReference type="ChEBI" id="CHEBI:57455"/>
        <dbReference type="ChEBI" id="CHEBI:57783"/>
        <dbReference type="ChEBI" id="CHEBI:58349"/>
        <dbReference type="EC" id="1.5.1.5"/>
    </reaction>
</comment>
<comment type="caution">
    <text evidence="12">Lacks conserved residue(s) required for the propagation of feature annotation.</text>
</comment>
<evidence type="ECO:0000313" key="15">
    <source>
        <dbReference type="EMBL" id="GHM59774.1"/>
    </source>
</evidence>
<keyword evidence="10 12" id="KW-0486">Methionine biosynthesis</keyword>
<dbReference type="UniPathway" id="UPA00193"/>
<comment type="catalytic activity">
    <reaction evidence="12">
        <text>(6R)-5,10-methenyltetrahydrofolate + H2O = (6R)-10-formyltetrahydrofolate + H(+)</text>
        <dbReference type="Rhea" id="RHEA:23700"/>
        <dbReference type="ChEBI" id="CHEBI:15377"/>
        <dbReference type="ChEBI" id="CHEBI:15378"/>
        <dbReference type="ChEBI" id="CHEBI:57455"/>
        <dbReference type="ChEBI" id="CHEBI:195366"/>
        <dbReference type="EC" id="3.5.4.9"/>
    </reaction>
</comment>
<dbReference type="PANTHER" id="PTHR48099:SF5">
    <property type="entry name" value="C-1-TETRAHYDROFOLATE SYNTHASE, CYTOPLASMIC"/>
    <property type="match status" value="1"/>
</dbReference>
<gene>
    <name evidence="12 15" type="primary">folD</name>
    <name evidence="15" type="ORF">sL5_07670</name>
</gene>
<keyword evidence="16" id="KW-1185">Reference proteome</keyword>
<dbReference type="InterPro" id="IPR036291">
    <property type="entry name" value="NAD(P)-bd_dom_sf"/>
</dbReference>
<feature type="domain" description="Tetrahydrofolate dehydrogenase/cyclohydrolase NAD(P)-binding" evidence="14">
    <location>
        <begin position="141"/>
        <end position="282"/>
    </location>
</feature>
<evidence type="ECO:0000259" key="13">
    <source>
        <dbReference type="Pfam" id="PF00763"/>
    </source>
</evidence>
<dbReference type="SUPFAM" id="SSF53223">
    <property type="entry name" value="Aminoacid dehydrogenase-like, N-terminal domain"/>
    <property type="match status" value="1"/>
</dbReference>
<keyword evidence="6 12" id="KW-0378">Hydrolase</keyword>
<proteinExistence type="inferred from homology"/>
<dbReference type="NCBIfam" id="NF010785">
    <property type="entry name" value="PRK14188.1"/>
    <property type="match status" value="1"/>
</dbReference>
<evidence type="ECO:0000256" key="6">
    <source>
        <dbReference type="ARBA" id="ARBA00022801"/>
    </source>
</evidence>
<keyword evidence="9 12" id="KW-0368">Histidine biosynthesis</keyword>
<evidence type="ECO:0000256" key="4">
    <source>
        <dbReference type="ARBA" id="ARBA00022605"/>
    </source>
</evidence>
<keyword evidence="7 12" id="KW-0521">NADP</keyword>
<dbReference type="CDD" id="cd01080">
    <property type="entry name" value="NAD_bind_m-THF_DH_Cyclohyd"/>
    <property type="match status" value="1"/>
</dbReference>
<dbReference type="GO" id="GO:0004488">
    <property type="term" value="F:methylenetetrahydrofolate dehydrogenase (NADP+) activity"/>
    <property type="evidence" value="ECO:0007669"/>
    <property type="project" value="UniProtKB-UniRule"/>
</dbReference>
<evidence type="ECO:0000256" key="10">
    <source>
        <dbReference type="ARBA" id="ARBA00023167"/>
    </source>
</evidence>
<dbReference type="HAMAP" id="MF_01576">
    <property type="entry name" value="THF_DHG_CYH"/>
    <property type="match status" value="1"/>
</dbReference>
<evidence type="ECO:0000259" key="14">
    <source>
        <dbReference type="Pfam" id="PF02882"/>
    </source>
</evidence>
<keyword evidence="4 12" id="KW-0028">Amino-acid biosynthesis</keyword>
<feature type="binding site" evidence="12">
    <location>
        <begin position="167"/>
        <end position="169"/>
    </location>
    <ligand>
        <name>NADP(+)</name>
        <dbReference type="ChEBI" id="CHEBI:58349"/>
    </ligand>
</feature>
<dbReference type="SUPFAM" id="SSF51735">
    <property type="entry name" value="NAD(P)-binding Rossmann-fold domains"/>
    <property type="match status" value="1"/>
</dbReference>
<comment type="subunit">
    <text evidence="2 12">Homodimer.</text>
</comment>
<accession>A0A8J3HVI8</accession>
<evidence type="ECO:0000256" key="8">
    <source>
        <dbReference type="ARBA" id="ARBA00023002"/>
    </source>
</evidence>
<dbReference type="Pfam" id="PF02882">
    <property type="entry name" value="THF_DHG_CYH_C"/>
    <property type="match status" value="1"/>
</dbReference>
<evidence type="ECO:0000256" key="2">
    <source>
        <dbReference type="ARBA" id="ARBA00011738"/>
    </source>
</evidence>
<dbReference type="GO" id="GO:0035999">
    <property type="term" value="P:tetrahydrofolate interconversion"/>
    <property type="evidence" value="ECO:0007669"/>
    <property type="project" value="UniProtKB-UniRule"/>
</dbReference>
<comment type="function">
    <text evidence="12">Catalyzes the oxidation of 5,10-methylenetetrahydrofolate to 5,10-methenyltetrahydrofolate and then the hydrolysis of 5,10-methenyltetrahydrofolate to 10-formyltetrahydrofolate.</text>
</comment>
<dbReference type="Gene3D" id="3.40.50.10860">
    <property type="entry name" value="Leucine Dehydrogenase, chain A, domain 1"/>
    <property type="match status" value="1"/>
</dbReference>
<dbReference type="EC" id="1.5.1.5" evidence="12"/>
<sequence>MVGEIIDGKSIASDLCAKLASKIEQLKEDYNIYPCLKVVLVGDDSASHLYVRNKQKRAEEVGIESETIFLPSSTSEGELIGKIKELNCDKKVSGILVQLPVPDHIDSNLIINTIDPKKDVDGFHNENVGKLVTGQKDCLVPCTPQGCMHLIKSVEKNLSGKNAVVIGRSNIVGKPMFHLLLRENCTVSILHSRSENLAMHCAQADIVVSAVGKPDLVRQDWVKHDAIVIDVGMNFISEENRFVGDVDFLKVKEISKAITPVPGGVGPMTIAYLMINTVFAACLQNKINIENLFDF</sequence>
<dbReference type="PRINTS" id="PR00085">
    <property type="entry name" value="THFDHDRGNASE"/>
</dbReference>
<dbReference type="InterPro" id="IPR020867">
    <property type="entry name" value="THF_DH/CycHdrlase_CS"/>
</dbReference>
<evidence type="ECO:0000313" key="16">
    <source>
        <dbReference type="Proteomes" id="UP000637906"/>
    </source>
</evidence>
<comment type="similarity">
    <text evidence="12">Belongs to the tetrahydrofolate dehydrogenase/cyclohydrolase family.</text>
</comment>
<protein>
    <recommendedName>
        <fullName evidence="12">Bifunctional protein FolD</fullName>
    </recommendedName>
    <domain>
        <recommendedName>
            <fullName evidence="12">Methylenetetrahydrofolate dehydrogenase</fullName>
            <ecNumber evidence="12">1.5.1.5</ecNumber>
        </recommendedName>
    </domain>
    <domain>
        <recommendedName>
            <fullName evidence="12">Methenyltetrahydrofolate cyclohydrolase</fullName>
            <ecNumber evidence="12">3.5.4.9</ecNumber>
        </recommendedName>
    </domain>
</protein>
<dbReference type="PROSITE" id="PS00767">
    <property type="entry name" value="THF_DHG_CYH_2"/>
    <property type="match status" value="1"/>
</dbReference>
<organism evidence="15 16">
    <name type="scientific">Candidatus Mesenet longicola</name>
    <dbReference type="NCBI Taxonomy" id="1892558"/>
    <lineage>
        <taxon>Bacteria</taxon>
        <taxon>Pseudomonadati</taxon>
        <taxon>Pseudomonadota</taxon>
        <taxon>Alphaproteobacteria</taxon>
        <taxon>Rickettsiales</taxon>
        <taxon>Anaplasmataceae</taxon>
        <taxon>Candidatus Mesenet</taxon>
    </lineage>
</organism>
<dbReference type="InterPro" id="IPR046346">
    <property type="entry name" value="Aminoacid_DH-like_N_sf"/>
</dbReference>
<dbReference type="AlphaFoldDB" id="A0A8J3HVI8"/>
<evidence type="ECO:0000256" key="12">
    <source>
        <dbReference type="HAMAP-Rule" id="MF_01576"/>
    </source>
</evidence>
<evidence type="ECO:0000256" key="5">
    <source>
        <dbReference type="ARBA" id="ARBA00022755"/>
    </source>
</evidence>
<dbReference type="Gene3D" id="3.40.50.720">
    <property type="entry name" value="NAD(P)-binding Rossmann-like Domain"/>
    <property type="match status" value="1"/>
</dbReference>
<evidence type="ECO:0000256" key="3">
    <source>
        <dbReference type="ARBA" id="ARBA00022563"/>
    </source>
</evidence>
<dbReference type="GO" id="GO:0000105">
    <property type="term" value="P:L-histidine biosynthetic process"/>
    <property type="evidence" value="ECO:0007669"/>
    <property type="project" value="UniProtKB-KW"/>
</dbReference>
<dbReference type="InterPro" id="IPR020631">
    <property type="entry name" value="THF_DH/CycHdrlase_NAD-bd_dom"/>
</dbReference>
<dbReference type="GO" id="GO:0009086">
    <property type="term" value="P:methionine biosynthetic process"/>
    <property type="evidence" value="ECO:0007669"/>
    <property type="project" value="UniProtKB-KW"/>
</dbReference>
<dbReference type="Pfam" id="PF00763">
    <property type="entry name" value="THF_DHG_CYH"/>
    <property type="match status" value="1"/>
</dbReference>
<dbReference type="FunFam" id="3.40.50.10860:FF:000005">
    <property type="entry name" value="C-1-tetrahydrofolate synthase, cytoplasmic, putative"/>
    <property type="match status" value="1"/>
</dbReference>
<dbReference type="InterPro" id="IPR000672">
    <property type="entry name" value="THF_DH/CycHdrlase"/>
</dbReference>
<dbReference type="GO" id="GO:0005829">
    <property type="term" value="C:cytosol"/>
    <property type="evidence" value="ECO:0007669"/>
    <property type="project" value="TreeGrafter"/>
</dbReference>
<dbReference type="FunFam" id="3.40.50.720:FF:000094">
    <property type="entry name" value="Bifunctional protein FolD"/>
    <property type="match status" value="1"/>
</dbReference>
<comment type="pathway">
    <text evidence="1 12">One-carbon metabolism; tetrahydrofolate interconversion.</text>
</comment>
<keyword evidence="5 12" id="KW-0658">Purine biosynthesis</keyword>
<keyword evidence="3 12" id="KW-0554">One-carbon metabolism</keyword>
<dbReference type="GO" id="GO:0004477">
    <property type="term" value="F:methenyltetrahydrofolate cyclohydrolase activity"/>
    <property type="evidence" value="ECO:0007669"/>
    <property type="project" value="UniProtKB-UniRule"/>
</dbReference>
<evidence type="ECO:0000256" key="7">
    <source>
        <dbReference type="ARBA" id="ARBA00022857"/>
    </source>
</evidence>
<evidence type="ECO:0000256" key="1">
    <source>
        <dbReference type="ARBA" id="ARBA00004777"/>
    </source>
</evidence>
<dbReference type="EC" id="3.5.4.9" evidence="12"/>
<keyword evidence="8 12" id="KW-0560">Oxidoreductase</keyword>
<comment type="caution">
    <text evidence="15">The sequence shown here is derived from an EMBL/GenBank/DDBJ whole genome shotgun (WGS) entry which is preliminary data.</text>
</comment>
<dbReference type="NCBIfam" id="NF010784">
    <property type="entry name" value="PRK14187.1"/>
    <property type="match status" value="1"/>
</dbReference>
<dbReference type="PROSITE" id="PS00766">
    <property type="entry name" value="THF_DHG_CYH_1"/>
    <property type="match status" value="1"/>
</dbReference>
<dbReference type="EMBL" id="BNGU01000033">
    <property type="protein sequence ID" value="GHM59774.1"/>
    <property type="molecule type" value="Genomic_DNA"/>
</dbReference>
<feature type="domain" description="Tetrahydrofolate dehydrogenase/cyclohydrolase catalytic" evidence="13">
    <location>
        <begin position="6"/>
        <end position="121"/>
    </location>
</feature>
<dbReference type="Proteomes" id="UP000637906">
    <property type="component" value="Unassembled WGS sequence"/>
</dbReference>
<dbReference type="InterPro" id="IPR020630">
    <property type="entry name" value="THF_DH/CycHdrlase_cat_dom"/>
</dbReference>
<keyword evidence="11 12" id="KW-0511">Multifunctional enzyme</keyword>